<protein>
    <submittedName>
        <fullName evidence="1">Uncharacterized protein</fullName>
    </submittedName>
</protein>
<evidence type="ECO:0000313" key="2">
    <source>
        <dbReference type="Proteomes" id="UP000287296"/>
    </source>
</evidence>
<dbReference type="RefSeq" id="WP_120118284.1">
    <property type="nucleotide sequence ID" value="NZ_QYTW02000030.1"/>
</dbReference>
<evidence type="ECO:0000313" key="1">
    <source>
        <dbReference type="EMBL" id="RST57634.1"/>
    </source>
</evidence>
<dbReference type="AlphaFoldDB" id="A0A429X2D2"/>
<gene>
    <name evidence="1" type="ORF">D5F11_021475</name>
</gene>
<accession>A0A429X2D2</accession>
<comment type="caution">
    <text evidence="1">The sequence shown here is derived from an EMBL/GenBank/DDBJ whole genome shotgun (WGS) entry which is preliminary data.</text>
</comment>
<reference evidence="1 2" key="1">
    <citation type="submission" date="2018-12" db="EMBL/GenBank/DDBJ databases">
        <authorList>
            <person name="Sun L."/>
            <person name="Chen Z."/>
        </authorList>
    </citation>
    <scope>NUCLEOTIDE SEQUENCE [LARGE SCALE GENOMIC DNA]</scope>
    <source>
        <strain evidence="1 2">LMG 29736</strain>
    </source>
</reference>
<name>A0A429X2D2_SIMTE</name>
<dbReference type="Proteomes" id="UP000287296">
    <property type="component" value="Unassembled WGS sequence"/>
</dbReference>
<proteinExistence type="predicted"/>
<sequence length="90" mass="10302">MDVNNFLAEDYPAAFKETICIMDCIYVMRQELVEGDYEQAIVATENALRSFKELYKMQQEKAHRDEVQAIIQEAKEKGMGIVIIQGLLNG</sequence>
<dbReference type="OrthoDB" id="2455720at2"/>
<organism evidence="1 2">
    <name type="scientific">Siminovitchia terrae</name>
    <name type="common">Bacillus terrae</name>
    <dbReference type="NCBI Taxonomy" id="1914933"/>
    <lineage>
        <taxon>Bacteria</taxon>
        <taxon>Bacillati</taxon>
        <taxon>Bacillota</taxon>
        <taxon>Bacilli</taxon>
        <taxon>Bacillales</taxon>
        <taxon>Bacillaceae</taxon>
        <taxon>Siminovitchia</taxon>
    </lineage>
</organism>
<dbReference type="EMBL" id="QYTW02000030">
    <property type="protein sequence ID" value="RST57634.1"/>
    <property type="molecule type" value="Genomic_DNA"/>
</dbReference>